<gene>
    <name evidence="2" type="ORF">US58_C0027G0005</name>
</gene>
<comment type="caution">
    <text evidence="2">The sequence shown here is derived from an EMBL/GenBank/DDBJ whole genome shotgun (WGS) entry which is preliminary data.</text>
</comment>
<organism evidence="2 3">
    <name type="scientific">Candidatus Magasanikbacteria bacterium GW2011_GWA2_37_8</name>
    <dbReference type="NCBI Taxonomy" id="1619036"/>
    <lineage>
        <taxon>Bacteria</taxon>
        <taxon>Candidatus Magasanikiibacteriota</taxon>
    </lineage>
</organism>
<proteinExistence type="predicted"/>
<evidence type="ECO:0000313" key="3">
    <source>
        <dbReference type="Proteomes" id="UP000034333"/>
    </source>
</evidence>
<evidence type="ECO:0000256" key="1">
    <source>
        <dbReference type="SAM" id="MobiDB-lite"/>
    </source>
</evidence>
<sequence>MVCLSAVSSSHVPTTGRFGTLEPHLAEGALEVAGEGAPHAGVELLVEGQAVEEFVPFPLDVNDTDLGAHRVGNFAIEGSAITKQ</sequence>
<name>A0A0G0JS97_9BACT</name>
<dbReference type="EMBL" id="LBTN01000027">
    <property type="protein sequence ID" value="KKQ39809.1"/>
    <property type="molecule type" value="Genomic_DNA"/>
</dbReference>
<dbReference type="AlphaFoldDB" id="A0A0G0JS97"/>
<feature type="region of interest" description="Disordered" evidence="1">
    <location>
        <begin position="1"/>
        <end position="20"/>
    </location>
</feature>
<feature type="compositionally biased region" description="Polar residues" evidence="1">
    <location>
        <begin position="1"/>
        <end position="13"/>
    </location>
</feature>
<dbReference type="STRING" id="1619036.US58_C0027G0005"/>
<protein>
    <submittedName>
        <fullName evidence="2">Uncharacterized protein</fullName>
    </submittedName>
</protein>
<evidence type="ECO:0000313" key="2">
    <source>
        <dbReference type="EMBL" id="KKQ39809.1"/>
    </source>
</evidence>
<accession>A0A0G0JS97</accession>
<reference evidence="2 3" key="1">
    <citation type="journal article" date="2015" name="Nature">
        <title>rRNA introns, odd ribosomes, and small enigmatic genomes across a large radiation of phyla.</title>
        <authorList>
            <person name="Brown C.T."/>
            <person name="Hug L.A."/>
            <person name="Thomas B.C."/>
            <person name="Sharon I."/>
            <person name="Castelle C.J."/>
            <person name="Singh A."/>
            <person name="Wilkins M.J."/>
            <person name="Williams K.H."/>
            <person name="Banfield J.F."/>
        </authorList>
    </citation>
    <scope>NUCLEOTIDE SEQUENCE [LARGE SCALE GENOMIC DNA]</scope>
</reference>
<dbReference type="Proteomes" id="UP000034333">
    <property type="component" value="Unassembled WGS sequence"/>
</dbReference>